<accession>A0A183SPH5</accession>
<dbReference type="OrthoDB" id="10070415at2759"/>
<protein>
    <submittedName>
        <fullName evidence="1 3">Uncharacterized protein</fullName>
    </submittedName>
</protein>
<sequence>MFSSGGELTVRVGNQGDTRCRWLDGSPPRHLPDEAPTANSTKALNKQITEKLENQHASENNAAVETRWYQLRNAIQPSALEALGQARHQHQDWFDNNDANIRTLLVKKNRLNKAYLDLRTDATKAAFFRCRRLVQQRLWEMQEAWMIRKAEEIKGSDGTTLLTEKSQILKRWSKHYRRVLNCSSAISDAAIDRLPQLDTNNDLDLPPSLQQIIQAVQQVSSGTAPGSDAIPPEVFKHGGHRLMSELTTLFQEMRRQFPQDLKDATKVHLYKRKGNRQLCDNHRGISANIYLFNMQTYVAPKSTMKLRTGSQKQIRLWTDCRRRCGIAMFSISTRDLGFTKLSSGKCCCMKRRPGQSEKKARKINHFYLGCLRRMLKLRLENMIPDKEVIERTGMVISVQFY</sequence>
<keyword evidence="2" id="KW-1185">Reference proteome</keyword>
<evidence type="ECO:0000313" key="2">
    <source>
        <dbReference type="Proteomes" id="UP000275846"/>
    </source>
</evidence>
<evidence type="ECO:0000313" key="3">
    <source>
        <dbReference type="WBParaSite" id="SSLN_0000631801-mRNA-1"/>
    </source>
</evidence>
<evidence type="ECO:0000313" key="1">
    <source>
        <dbReference type="EMBL" id="VDL92508.1"/>
    </source>
</evidence>
<dbReference type="AlphaFoldDB" id="A0A183SPH5"/>
<reference evidence="1 2" key="2">
    <citation type="submission" date="2018-11" db="EMBL/GenBank/DDBJ databases">
        <authorList>
            <consortium name="Pathogen Informatics"/>
        </authorList>
    </citation>
    <scope>NUCLEOTIDE SEQUENCE [LARGE SCALE GENOMIC DNA]</scope>
    <source>
        <strain evidence="1 2">NST_G2</strain>
    </source>
</reference>
<proteinExistence type="predicted"/>
<dbReference type="Proteomes" id="UP000275846">
    <property type="component" value="Unassembled WGS sequence"/>
</dbReference>
<gene>
    <name evidence="1" type="ORF">SSLN_LOCUS6123</name>
</gene>
<dbReference type="WBParaSite" id="SSLN_0000631801-mRNA-1">
    <property type="protein sequence ID" value="SSLN_0000631801-mRNA-1"/>
    <property type="gene ID" value="SSLN_0000631801"/>
</dbReference>
<organism evidence="3">
    <name type="scientific">Schistocephalus solidus</name>
    <name type="common">Tapeworm</name>
    <dbReference type="NCBI Taxonomy" id="70667"/>
    <lineage>
        <taxon>Eukaryota</taxon>
        <taxon>Metazoa</taxon>
        <taxon>Spiralia</taxon>
        <taxon>Lophotrochozoa</taxon>
        <taxon>Platyhelminthes</taxon>
        <taxon>Cestoda</taxon>
        <taxon>Eucestoda</taxon>
        <taxon>Diphyllobothriidea</taxon>
        <taxon>Diphyllobothriidae</taxon>
        <taxon>Schistocephalus</taxon>
    </lineage>
</organism>
<name>A0A183SPH5_SCHSO</name>
<dbReference type="EMBL" id="UYSU01033549">
    <property type="protein sequence ID" value="VDL92508.1"/>
    <property type="molecule type" value="Genomic_DNA"/>
</dbReference>
<reference evidence="3" key="1">
    <citation type="submission" date="2016-06" db="UniProtKB">
        <authorList>
            <consortium name="WormBaseParasite"/>
        </authorList>
    </citation>
    <scope>IDENTIFICATION</scope>
</reference>
<dbReference type="PANTHER" id="PTHR19446">
    <property type="entry name" value="REVERSE TRANSCRIPTASES"/>
    <property type="match status" value="1"/>
</dbReference>